<dbReference type="PANTHER" id="PTHR10353">
    <property type="entry name" value="GLYCOSYL HYDROLASE"/>
    <property type="match status" value="1"/>
</dbReference>
<dbReference type="Pfam" id="PF00232">
    <property type="entry name" value="Glyco_hydro_1"/>
    <property type="match status" value="1"/>
</dbReference>
<dbReference type="AlphaFoldDB" id="A0A8S1IVA5"/>
<dbReference type="EC" id="3.2.1.21" evidence="3"/>
<dbReference type="GO" id="GO:0016052">
    <property type="term" value="P:carbohydrate catabolic process"/>
    <property type="evidence" value="ECO:0007669"/>
    <property type="project" value="UniProtKB-ARBA"/>
</dbReference>
<dbReference type="InterPro" id="IPR001360">
    <property type="entry name" value="Glyco_hydro_1"/>
</dbReference>
<comment type="similarity">
    <text evidence="2 6">Belongs to the glycosyl hydrolase 1 family.</text>
</comment>
<gene>
    <name evidence="7" type="ORF">OSTQU699_LOCUS552</name>
</gene>
<dbReference type="SUPFAM" id="SSF51445">
    <property type="entry name" value="(Trans)glycosidases"/>
    <property type="match status" value="1"/>
</dbReference>
<dbReference type="PRINTS" id="PR00131">
    <property type="entry name" value="GLHYDRLASE1"/>
</dbReference>
<evidence type="ECO:0000256" key="3">
    <source>
        <dbReference type="ARBA" id="ARBA00012744"/>
    </source>
</evidence>
<keyword evidence="5" id="KW-0326">Glycosidase</keyword>
<comment type="catalytic activity">
    <reaction evidence="1">
        <text>Hydrolysis of terminal, non-reducing beta-D-glucosyl residues with release of beta-D-glucose.</text>
        <dbReference type="EC" id="3.2.1.21"/>
    </reaction>
</comment>
<name>A0A8S1IVA5_9CHLO</name>
<dbReference type="OrthoDB" id="65569at2759"/>
<dbReference type="Gene3D" id="3.20.20.80">
    <property type="entry name" value="Glycosidases"/>
    <property type="match status" value="1"/>
</dbReference>
<reference evidence="7" key="1">
    <citation type="submission" date="2020-12" db="EMBL/GenBank/DDBJ databases">
        <authorList>
            <person name="Iha C."/>
        </authorList>
    </citation>
    <scope>NUCLEOTIDE SEQUENCE</scope>
</reference>
<evidence type="ECO:0000256" key="6">
    <source>
        <dbReference type="RuleBase" id="RU003690"/>
    </source>
</evidence>
<keyword evidence="4" id="KW-0378">Hydrolase</keyword>
<dbReference type="PROSITE" id="PS00653">
    <property type="entry name" value="GLYCOSYL_HYDROL_F1_2"/>
    <property type="match status" value="1"/>
</dbReference>
<evidence type="ECO:0000313" key="8">
    <source>
        <dbReference type="Proteomes" id="UP000708148"/>
    </source>
</evidence>
<dbReference type="PANTHER" id="PTHR10353:SF36">
    <property type="entry name" value="LP05116P"/>
    <property type="match status" value="1"/>
</dbReference>
<comment type="caution">
    <text evidence="7">The sequence shown here is derived from an EMBL/GenBank/DDBJ whole genome shotgun (WGS) entry which is preliminary data.</text>
</comment>
<protein>
    <recommendedName>
        <fullName evidence="3">beta-glucosidase</fullName>
        <ecNumber evidence="3">3.2.1.21</ecNumber>
    </recommendedName>
</protein>
<dbReference type="InterPro" id="IPR033132">
    <property type="entry name" value="GH_1_N_CS"/>
</dbReference>
<organism evidence="7 8">
    <name type="scientific">Ostreobium quekettii</name>
    <dbReference type="NCBI Taxonomy" id="121088"/>
    <lineage>
        <taxon>Eukaryota</taxon>
        <taxon>Viridiplantae</taxon>
        <taxon>Chlorophyta</taxon>
        <taxon>core chlorophytes</taxon>
        <taxon>Ulvophyceae</taxon>
        <taxon>TCBD clade</taxon>
        <taxon>Bryopsidales</taxon>
        <taxon>Ostreobineae</taxon>
        <taxon>Ostreobiaceae</taxon>
        <taxon>Ostreobium</taxon>
    </lineage>
</organism>
<dbReference type="InterPro" id="IPR017853">
    <property type="entry name" value="GH"/>
</dbReference>
<dbReference type="GO" id="GO:0008422">
    <property type="term" value="F:beta-glucosidase activity"/>
    <property type="evidence" value="ECO:0007669"/>
    <property type="project" value="UniProtKB-EC"/>
</dbReference>
<evidence type="ECO:0000313" key="7">
    <source>
        <dbReference type="EMBL" id="CAD7695191.1"/>
    </source>
</evidence>
<evidence type="ECO:0000256" key="5">
    <source>
        <dbReference type="ARBA" id="ARBA00023295"/>
    </source>
</evidence>
<accession>A0A8S1IVA5</accession>
<dbReference type="EMBL" id="CAJHUC010000318">
    <property type="protein sequence ID" value="CAD7695191.1"/>
    <property type="molecule type" value="Genomic_DNA"/>
</dbReference>
<dbReference type="FunFam" id="3.20.20.80:FF:000011">
    <property type="entry name" value="Cytosolic beta-glucosidase"/>
    <property type="match status" value="1"/>
</dbReference>
<evidence type="ECO:0000256" key="1">
    <source>
        <dbReference type="ARBA" id="ARBA00000448"/>
    </source>
</evidence>
<sequence length="478" mass="53557">MGDGCTGAGDGTGARQFPEGFAWGAATSAYQVEGGWTEGGKGRSIWDFFAHTAGKVAGGGNGDMADDQYHRVGEDVRLMADMGLRHYRLSIAWTRVQPTGTGPANPEGVAFYNRVIDALIAEGIEPLVTLYHWDLPLALQVERNGWLGGDAVIDAYVEYARLCFTHFGDRVKRWITFNEPWCVAVLGFGTGEHAPGRSRDPGREPYLAAHHILLAHARAVRLYRRDFKPFQEGSIGITFNSDWREPLPDADPRRYMRNCEAAERTRQFFLAWFADPVYLGDYPELMRVRLGDRLPSFGAGEAALLRGSADFFGLNHYTTTYVSVDDTNSVGWFCDQGSQWSNDPNWAVTDMGWAIVPWGLRKMVGWIQKRYRPPGGIIVTENGCACKEQDAAVAKCDKLRVEYLRGYISELHKAIAEDGVDCRGYFVWSLLDNFEWAFGYTKRFGIHWVNFDTLERVPKESSKWFAKVVATNGVPADE</sequence>
<evidence type="ECO:0000256" key="2">
    <source>
        <dbReference type="ARBA" id="ARBA00010838"/>
    </source>
</evidence>
<evidence type="ECO:0000256" key="4">
    <source>
        <dbReference type="ARBA" id="ARBA00022801"/>
    </source>
</evidence>
<dbReference type="Proteomes" id="UP000708148">
    <property type="component" value="Unassembled WGS sequence"/>
</dbReference>
<proteinExistence type="inferred from homology"/>
<keyword evidence="8" id="KW-1185">Reference proteome</keyword>